<comment type="caution">
    <text evidence="3">The sequence shown here is derived from an EMBL/GenBank/DDBJ whole genome shotgun (WGS) entry which is preliminary data.</text>
</comment>
<feature type="transmembrane region" description="Helical" evidence="1">
    <location>
        <begin position="667"/>
        <end position="686"/>
    </location>
</feature>
<dbReference type="EMBL" id="JAEAOA010000255">
    <property type="protein sequence ID" value="KAK3590433.1"/>
    <property type="molecule type" value="Genomic_DNA"/>
</dbReference>
<sequence length="762" mass="87769">MHNMSVMHIHTPVWLLFLVHSMCVSCIECGQKEELMDTELQHIKEETVCNITISHKSASYLTIKFNKIDPDVAHFNLKFPEGSVVNYKEDAIQPFRWIWTFQSDDRNVPFLEWGIHYEVLSLGLLNAKSLPESLVEFDVQPPNCSITIGNRKSNLEIAYAFSNMTNKYLHSVDIKYNNDYADNRNHSWCYVAESPLLKGSYQYNCCYSYYDFVNEQINVNCSDEYTRSYESHATVLQILGCIVLLYFPIPLLAVVSSMSGKKHRSDYIPLNEDIVYLDKCSPITISSIIYESFCKKYPRYASKILGILFICLFPVMIYIELILYYCIMKDTVVQLIKHGTNMGFLTMLGFSETGGEIPVSVMVVHCILIVVFCVLGIIIVVIPHENIGIVLEDFLINRLLVSKCYFFLTYDKVQLYSHMQIEDECVYGRLKSLMIARFFCIMNPTFWCHVWGESIDTGKECLTDIKTGLPKPIYYILALIIYLIRLLRFVIEIFLCLILHGLPGLFLFVLVLPGFIWYLMKWFFNGYNDGVFFKRIALYCVLGLVYGVYICFSYSLLMIFFASVQFILRVCFYLFVAVLIYPSMTIVSYQTFGIVLFYYLFKQLRGIGDTYFDLLSDTVTSLHILEAESNELIVVTSYKDRVPGIPRKLFLYVVQKHRPIFISVCKAILPIGLVIILMIGTIQITSFVSNISSTVTEVMKVILVVLIGTLPRALEIAFSNSNKSVLKEIFRKRLEATILEYNKGLVERQSSEDSRLDIVMPV</sequence>
<feature type="transmembrane region" description="Helical" evidence="1">
    <location>
        <begin position="572"/>
        <end position="601"/>
    </location>
</feature>
<evidence type="ECO:0000313" key="3">
    <source>
        <dbReference type="EMBL" id="KAK3590433.1"/>
    </source>
</evidence>
<evidence type="ECO:0000313" key="4">
    <source>
        <dbReference type="Proteomes" id="UP001195483"/>
    </source>
</evidence>
<feature type="transmembrane region" description="Helical" evidence="1">
    <location>
        <begin position="235"/>
        <end position="255"/>
    </location>
</feature>
<proteinExistence type="predicted"/>
<name>A0AAE0SEX8_9BIVA</name>
<accession>A0AAE0SEX8</accession>
<evidence type="ECO:0000256" key="1">
    <source>
        <dbReference type="SAM" id="Phobius"/>
    </source>
</evidence>
<feature type="transmembrane region" description="Helical" evidence="1">
    <location>
        <begin position="357"/>
        <end position="382"/>
    </location>
</feature>
<feature type="transmembrane region" description="Helical" evidence="1">
    <location>
        <begin position="304"/>
        <end position="325"/>
    </location>
</feature>
<feature type="signal peptide" evidence="2">
    <location>
        <begin position="1"/>
        <end position="26"/>
    </location>
</feature>
<protein>
    <submittedName>
        <fullName evidence="3">Uncharacterized protein</fullName>
    </submittedName>
</protein>
<dbReference type="Proteomes" id="UP001195483">
    <property type="component" value="Unassembled WGS sequence"/>
</dbReference>
<feature type="transmembrane region" description="Helical" evidence="1">
    <location>
        <begin position="506"/>
        <end position="524"/>
    </location>
</feature>
<reference evidence="3" key="3">
    <citation type="submission" date="2023-05" db="EMBL/GenBank/DDBJ databases">
        <authorList>
            <person name="Smith C.H."/>
        </authorList>
    </citation>
    <scope>NUCLEOTIDE SEQUENCE</scope>
    <source>
        <strain evidence="3">CHS0354</strain>
        <tissue evidence="3">Mantle</tissue>
    </source>
</reference>
<organism evidence="3 4">
    <name type="scientific">Potamilus streckersoni</name>
    <dbReference type="NCBI Taxonomy" id="2493646"/>
    <lineage>
        <taxon>Eukaryota</taxon>
        <taxon>Metazoa</taxon>
        <taxon>Spiralia</taxon>
        <taxon>Lophotrochozoa</taxon>
        <taxon>Mollusca</taxon>
        <taxon>Bivalvia</taxon>
        <taxon>Autobranchia</taxon>
        <taxon>Heteroconchia</taxon>
        <taxon>Palaeoheterodonta</taxon>
        <taxon>Unionida</taxon>
        <taxon>Unionoidea</taxon>
        <taxon>Unionidae</taxon>
        <taxon>Ambleminae</taxon>
        <taxon>Lampsilini</taxon>
        <taxon>Potamilus</taxon>
    </lineage>
</organism>
<keyword evidence="4" id="KW-1185">Reference proteome</keyword>
<keyword evidence="1" id="KW-1133">Transmembrane helix</keyword>
<gene>
    <name evidence="3" type="ORF">CHS0354_003063</name>
</gene>
<feature type="transmembrane region" description="Helical" evidence="1">
    <location>
        <begin position="473"/>
        <end position="500"/>
    </location>
</feature>
<evidence type="ECO:0000256" key="2">
    <source>
        <dbReference type="SAM" id="SignalP"/>
    </source>
</evidence>
<keyword evidence="2" id="KW-0732">Signal</keyword>
<dbReference type="AlphaFoldDB" id="A0AAE0SEX8"/>
<keyword evidence="1" id="KW-0472">Membrane</keyword>
<reference evidence="3" key="2">
    <citation type="journal article" date="2021" name="Genome Biol. Evol.">
        <title>Developing a high-quality reference genome for a parasitic bivalve with doubly uniparental inheritance (Bivalvia: Unionida).</title>
        <authorList>
            <person name="Smith C.H."/>
        </authorList>
    </citation>
    <scope>NUCLEOTIDE SEQUENCE</scope>
    <source>
        <strain evidence="3">CHS0354</strain>
        <tissue evidence="3">Mantle</tissue>
    </source>
</reference>
<keyword evidence="1" id="KW-0812">Transmembrane</keyword>
<reference evidence="3" key="1">
    <citation type="journal article" date="2021" name="Genome Biol. Evol.">
        <title>A High-Quality Reference Genome for a Parasitic Bivalve with Doubly Uniparental Inheritance (Bivalvia: Unionida).</title>
        <authorList>
            <person name="Smith C.H."/>
        </authorList>
    </citation>
    <scope>NUCLEOTIDE SEQUENCE</scope>
    <source>
        <strain evidence="3">CHS0354</strain>
    </source>
</reference>
<feature type="chain" id="PRO_5041984854" evidence="2">
    <location>
        <begin position="27"/>
        <end position="762"/>
    </location>
</feature>
<feature type="transmembrane region" description="Helical" evidence="1">
    <location>
        <begin position="536"/>
        <end position="560"/>
    </location>
</feature>